<sequence>MEAFFKEDQEIREWIDLFVEKLLTVNLLSGNEADGEFHQGRQAIEKIASSFQEMLDLPKEVLMDGIRQLVEQRLPDHRVIENFPDFYRLMNDMISAGLQNVETQEPQYFPQPLAHLRVLGSQAEGITVPSSKVPLNGGGAQTQELDSFFSLKQHVLKTTDSPQTLSPKEPLNKGPATNTEPPPTYTEIDQKKELKQELMKQEPIAQELGEDIKNKSGSDELGLSPNSNPGPDPGEMAKGIDDAIDEVISEPLTDPIAKSLHELIDESLKQLLLESHSVIDEYTSVYTQPLENLEAKIKNEVHEEAVPALSVLTAMPRENEPVKSHGVPPARDPFRFNANKKKNNRAVIEPAVKPAAEPQEIPQNGKALAQVLKHLCGDSSIQWNVSVDEYSFFAKIDNILIRVIPEDDPSLDDGLTKEITIKMKKQGYKVFVCSQGDLMYPRRLEREIRRVLR</sequence>
<evidence type="ECO:0000313" key="2">
    <source>
        <dbReference type="EMBL" id="SHN84363.1"/>
    </source>
</evidence>
<keyword evidence="3" id="KW-1185">Reference proteome</keyword>
<reference evidence="3" key="1">
    <citation type="submission" date="2016-12" db="EMBL/GenBank/DDBJ databases">
        <authorList>
            <person name="Varghese N."/>
            <person name="Submissions S."/>
        </authorList>
    </citation>
    <scope>NUCLEOTIDE SEQUENCE [LARGE SCALE GENOMIC DNA]</scope>
    <source>
        <strain evidence="3">DSM 11544</strain>
    </source>
</reference>
<accession>A0A1M7UMW0</accession>
<protein>
    <submittedName>
        <fullName evidence="2">Uncharacterized protein</fullName>
    </submittedName>
</protein>
<dbReference type="Proteomes" id="UP000184010">
    <property type="component" value="Unassembled WGS sequence"/>
</dbReference>
<gene>
    <name evidence="2" type="ORF">SAMN02745215_04222</name>
</gene>
<feature type="region of interest" description="Disordered" evidence="1">
    <location>
        <begin position="214"/>
        <end position="234"/>
    </location>
</feature>
<name>A0A1M7UMW0_9FIRM</name>
<evidence type="ECO:0000256" key="1">
    <source>
        <dbReference type="SAM" id="MobiDB-lite"/>
    </source>
</evidence>
<dbReference type="STRING" id="1121395.SAMN02745215_04222"/>
<organism evidence="2 3">
    <name type="scientific">Desulfitobacterium chlororespirans DSM 11544</name>
    <dbReference type="NCBI Taxonomy" id="1121395"/>
    <lineage>
        <taxon>Bacteria</taxon>
        <taxon>Bacillati</taxon>
        <taxon>Bacillota</taxon>
        <taxon>Clostridia</taxon>
        <taxon>Eubacteriales</taxon>
        <taxon>Desulfitobacteriaceae</taxon>
        <taxon>Desulfitobacterium</taxon>
    </lineage>
</organism>
<evidence type="ECO:0000313" key="3">
    <source>
        <dbReference type="Proteomes" id="UP000184010"/>
    </source>
</evidence>
<dbReference type="EMBL" id="FRDN01000014">
    <property type="protein sequence ID" value="SHN84363.1"/>
    <property type="molecule type" value="Genomic_DNA"/>
</dbReference>
<proteinExistence type="predicted"/>
<feature type="region of interest" description="Disordered" evidence="1">
    <location>
        <begin position="158"/>
        <end position="186"/>
    </location>
</feature>
<dbReference type="AlphaFoldDB" id="A0A1M7UMW0"/>